<evidence type="ECO:0000313" key="3">
    <source>
        <dbReference type="EMBL" id="ARS89486.1"/>
    </source>
</evidence>
<evidence type="ECO:0000259" key="2">
    <source>
        <dbReference type="Pfam" id="PF14344"/>
    </source>
</evidence>
<dbReference type="GeneID" id="32893777"/>
<feature type="compositionally biased region" description="Acidic residues" evidence="1">
    <location>
        <begin position="301"/>
        <end position="327"/>
    </location>
</feature>
<proteinExistence type="predicted"/>
<dbReference type="AlphaFoldDB" id="A0A2Z2HQR0"/>
<dbReference type="Pfam" id="PF14344">
    <property type="entry name" value="DUF4397"/>
    <property type="match status" value="2"/>
</dbReference>
<protein>
    <recommendedName>
        <fullName evidence="2">DUF4397 domain-containing protein</fullName>
    </recommendedName>
</protein>
<evidence type="ECO:0000313" key="4">
    <source>
        <dbReference type="Proteomes" id="UP000250088"/>
    </source>
</evidence>
<dbReference type="Proteomes" id="UP000250088">
    <property type="component" value="Chromosome"/>
</dbReference>
<reference evidence="4" key="1">
    <citation type="submission" date="2017-02" db="EMBL/GenBank/DDBJ databases">
        <title>Natronthermophilus aegyptiacus gen. nov.,sp. nov., an aerobic, extremely halophilic alkalithermophilic archaeon isolated from the athalassohaline Wadi An Natrun, Egypt.</title>
        <authorList>
            <person name="Zhao B."/>
        </authorList>
    </citation>
    <scope>NUCLEOTIDE SEQUENCE [LARGE SCALE GENOMIC DNA]</scope>
    <source>
        <strain evidence="4">JW/NM-HA 15</strain>
    </source>
</reference>
<dbReference type="OrthoDB" id="187327at2157"/>
<dbReference type="InterPro" id="IPR006311">
    <property type="entry name" value="TAT_signal"/>
</dbReference>
<accession>A0A2Z2HQR0</accession>
<name>A0A2Z2HQR0_9EURY</name>
<dbReference type="InterPro" id="IPR025510">
    <property type="entry name" value="DUF4397"/>
</dbReference>
<feature type="domain" description="DUF4397" evidence="2">
    <location>
        <begin position="182"/>
        <end position="240"/>
    </location>
</feature>
<dbReference type="RefSeq" id="WP_086887862.1">
    <property type="nucleotide sequence ID" value="NZ_CP019893.1"/>
</dbReference>
<feature type="region of interest" description="Disordered" evidence="1">
    <location>
        <begin position="236"/>
        <end position="415"/>
    </location>
</feature>
<dbReference type="EMBL" id="CP019893">
    <property type="protein sequence ID" value="ARS89486.1"/>
    <property type="molecule type" value="Genomic_DNA"/>
</dbReference>
<feature type="compositionally biased region" description="Acidic residues" evidence="1">
    <location>
        <begin position="237"/>
        <end position="289"/>
    </location>
</feature>
<evidence type="ECO:0000256" key="1">
    <source>
        <dbReference type="SAM" id="MobiDB-lite"/>
    </source>
</evidence>
<feature type="compositionally biased region" description="Acidic residues" evidence="1">
    <location>
        <begin position="123"/>
        <end position="162"/>
    </location>
</feature>
<organism evidence="3 4">
    <name type="scientific">Natrarchaeobaculum aegyptiacum</name>
    <dbReference type="NCBI Taxonomy" id="745377"/>
    <lineage>
        <taxon>Archaea</taxon>
        <taxon>Methanobacteriati</taxon>
        <taxon>Methanobacteriota</taxon>
        <taxon>Stenosarchaea group</taxon>
        <taxon>Halobacteria</taxon>
        <taxon>Halobacteriales</taxon>
        <taxon>Natrialbaceae</taxon>
        <taxon>Natrarchaeobaculum</taxon>
    </lineage>
</organism>
<sequence>MTISRRTTIKTLGVVGAGSAFSGTVLAQTADEDQPGDETEEPEIGGFRVAHFSPDAPDVDVYVDEQHVLADVAYDDVSPYLEIASGSYQVTITAAGDEDAVVFEGTLVVDGGYYTAAAIGELGEMDLETDEDEPEADDEDDPAMDDDPFDEDEDVEDDPEEGTFEVFLLVDREPEDVQDGTADLRFFHASPGAPNVDIVDEDDGRTLVEDAEFAVPTGYRAIEPGDRTIGVYPAGEAEAEDEADDEFETEDEADDEFETEDEDEVDFDADEDVIEPEDPVAEADVEFDEGLAYTVFAIGYLEDDEEAEDDEMAPDDDTGLEDDEDDRPFEVRPLVDGTREDEEDDVEPEEDQLEPEEEELEEEEIDDEPEEVEPDDEPVDEEPAEEPVEEPEPEPEPEDEPPVEDEPEDPPAADD</sequence>
<dbReference type="PROSITE" id="PS51318">
    <property type="entry name" value="TAT"/>
    <property type="match status" value="1"/>
</dbReference>
<feature type="compositionally biased region" description="Acidic residues" evidence="1">
    <location>
        <begin position="339"/>
        <end position="415"/>
    </location>
</feature>
<dbReference type="KEGG" id="naj:B1756_06820"/>
<feature type="domain" description="DUF4397" evidence="2">
    <location>
        <begin position="48"/>
        <end position="138"/>
    </location>
</feature>
<feature type="region of interest" description="Disordered" evidence="1">
    <location>
        <begin position="122"/>
        <end position="162"/>
    </location>
</feature>
<keyword evidence="4" id="KW-1185">Reference proteome</keyword>
<gene>
    <name evidence="3" type="ORF">B1756_06820</name>
</gene>